<evidence type="ECO:0000256" key="4">
    <source>
        <dbReference type="ARBA" id="ARBA00052904"/>
    </source>
</evidence>
<dbReference type="InterPro" id="IPR052737">
    <property type="entry name" value="Omega-amidase_YafV"/>
</dbReference>
<name>A0A941F675_9BACT</name>
<comment type="similarity">
    <text evidence="1">Belongs to the carbon-nitrogen hydrolase superfamily. NIT1/NIT2 family.</text>
</comment>
<dbReference type="GO" id="GO:0106008">
    <property type="term" value="F:2-oxoglutaramate amidase activity"/>
    <property type="evidence" value="ECO:0007669"/>
    <property type="project" value="TreeGrafter"/>
</dbReference>
<organism evidence="7 8">
    <name type="scientific">Carboxylicivirga sediminis</name>
    <dbReference type="NCBI Taxonomy" id="2006564"/>
    <lineage>
        <taxon>Bacteria</taxon>
        <taxon>Pseudomonadati</taxon>
        <taxon>Bacteroidota</taxon>
        <taxon>Bacteroidia</taxon>
        <taxon>Marinilabiliales</taxon>
        <taxon>Marinilabiliaceae</taxon>
        <taxon>Carboxylicivirga</taxon>
    </lineage>
</organism>
<dbReference type="RefSeq" id="WP_212192612.1">
    <property type="nucleotide sequence ID" value="NZ_JAGTAR010000035.1"/>
</dbReference>
<dbReference type="InterPro" id="IPR036526">
    <property type="entry name" value="C-N_Hydrolase_sf"/>
</dbReference>
<dbReference type="EC" id="3.5.1.3" evidence="3"/>
<dbReference type="PANTHER" id="PTHR47799:SF1">
    <property type="entry name" value="OMEGA-AMIDASE YAFV"/>
    <property type="match status" value="1"/>
</dbReference>
<comment type="caution">
    <text evidence="7">The sequence shown here is derived from an EMBL/GenBank/DDBJ whole genome shotgun (WGS) entry which is preliminary data.</text>
</comment>
<evidence type="ECO:0000259" key="6">
    <source>
        <dbReference type="PROSITE" id="PS50263"/>
    </source>
</evidence>
<evidence type="ECO:0000256" key="1">
    <source>
        <dbReference type="ARBA" id="ARBA00010613"/>
    </source>
</evidence>
<keyword evidence="2" id="KW-0378">Hydrolase</keyword>
<keyword evidence="8" id="KW-1185">Reference proteome</keyword>
<accession>A0A941F675</accession>
<reference evidence="7" key="2">
    <citation type="submission" date="2021-04" db="EMBL/GenBank/DDBJ databases">
        <authorList>
            <person name="Zhang T."/>
            <person name="Zhang Y."/>
            <person name="Lu D."/>
            <person name="Zuo D."/>
            <person name="Du Z."/>
        </authorList>
    </citation>
    <scope>NUCLEOTIDE SEQUENCE</scope>
    <source>
        <strain evidence="7">JR1</strain>
    </source>
</reference>
<evidence type="ECO:0000256" key="3">
    <source>
        <dbReference type="ARBA" id="ARBA00039118"/>
    </source>
</evidence>
<dbReference type="FunFam" id="3.60.110.10:FF:000004">
    <property type="entry name" value="Carbon-nitrogen hydrolase"/>
    <property type="match status" value="1"/>
</dbReference>
<dbReference type="Pfam" id="PF00795">
    <property type="entry name" value="CN_hydrolase"/>
    <property type="match status" value="1"/>
</dbReference>
<dbReference type="AlphaFoldDB" id="A0A941F675"/>
<proteinExistence type="inferred from homology"/>
<reference evidence="7" key="1">
    <citation type="journal article" date="2018" name="Int. J. Syst. Evol. Microbiol.">
        <title>Carboxylicivirga sediminis sp. nov., isolated from coastal sediment.</title>
        <authorList>
            <person name="Wang F.Q."/>
            <person name="Ren L.H."/>
            <person name="Zou R.J."/>
            <person name="Sun Y.Z."/>
            <person name="Liu X.J."/>
            <person name="Jiang F."/>
            <person name="Liu L.J."/>
        </authorList>
    </citation>
    <scope>NUCLEOTIDE SEQUENCE</scope>
    <source>
        <strain evidence="7">JR1</strain>
    </source>
</reference>
<comment type="catalytic activity">
    <reaction evidence="4">
        <text>a monoamide of a dicarboxylate + H2O = a dicarboxylate + NH4(+)</text>
        <dbReference type="Rhea" id="RHEA:11716"/>
        <dbReference type="ChEBI" id="CHEBI:15377"/>
        <dbReference type="ChEBI" id="CHEBI:28938"/>
        <dbReference type="ChEBI" id="CHEBI:28965"/>
        <dbReference type="ChEBI" id="CHEBI:77450"/>
        <dbReference type="EC" id="3.5.1.3"/>
    </reaction>
</comment>
<dbReference type="PROSITE" id="PS50263">
    <property type="entry name" value="CN_HYDROLASE"/>
    <property type="match status" value="1"/>
</dbReference>
<dbReference type="EMBL" id="JAGTAR010000035">
    <property type="protein sequence ID" value="MBR8537588.1"/>
    <property type="molecule type" value="Genomic_DNA"/>
</dbReference>
<feature type="domain" description="CN hydrolase" evidence="6">
    <location>
        <begin position="3"/>
        <end position="233"/>
    </location>
</feature>
<dbReference type="GO" id="GO:0050152">
    <property type="term" value="F:omega-amidase activity"/>
    <property type="evidence" value="ECO:0007669"/>
    <property type="project" value="UniProtKB-EC"/>
</dbReference>
<evidence type="ECO:0000256" key="2">
    <source>
        <dbReference type="ARBA" id="ARBA00022801"/>
    </source>
</evidence>
<dbReference type="NCBIfam" id="NF007757">
    <property type="entry name" value="PRK10438.1"/>
    <property type="match status" value="1"/>
</dbReference>
<dbReference type="PANTHER" id="PTHR47799">
    <property type="entry name" value="OMEGA-AMIDASE YAFV"/>
    <property type="match status" value="1"/>
</dbReference>
<dbReference type="Proteomes" id="UP000679220">
    <property type="component" value="Unassembled WGS sequence"/>
</dbReference>
<evidence type="ECO:0000313" key="7">
    <source>
        <dbReference type="EMBL" id="MBR8537588.1"/>
    </source>
</evidence>
<dbReference type="InterPro" id="IPR003010">
    <property type="entry name" value="C-N_Hydrolase"/>
</dbReference>
<evidence type="ECO:0000313" key="8">
    <source>
        <dbReference type="Proteomes" id="UP000679220"/>
    </source>
</evidence>
<dbReference type="SUPFAM" id="SSF56317">
    <property type="entry name" value="Carbon-nitrogen hydrolase"/>
    <property type="match status" value="1"/>
</dbReference>
<gene>
    <name evidence="7" type="ORF">KDU71_18610</name>
</gene>
<protein>
    <recommendedName>
        <fullName evidence="5">Omega-amidase YafV</fullName>
        <ecNumber evidence="3">3.5.1.3</ecNumber>
    </recommendedName>
</protein>
<evidence type="ECO:0000256" key="5">
    <source>
        <dbReference type="ARBA" id="ARBA00072139"/>
    </source>
</evidence>
<dbReference type="Gene3D" id="3.60.110.10">
    <property type="entry name" value="Carbon-nitrogen hydrolase"/>
    <property type="match status" value="1"/>
</dbReference>
<sequence length="256" mass="29607">MNIKIALLQFDIAWEDTGSNLEYLTTALMNLEEDTDVLILPEMFHCGFSMAPENNAQIDGGEVLEWMKDTANELSVTIMGSVIVQVQNKYFNRLYVVHDGIVNWYDKRHLFTMGEEHMHYQRGLERLTLEVKGWRICPLICYDLRFPVWSRNTGDYYDVLVYVANWPAARRDVWNTLLKARAIENQSYVIGVNRIGKDNQLEYAGDSQTINARGQVALDCGDQEGLFYVILNRHELNAFRNKFPVLGDADEFRLIP</sequence>